<dbReference type="SMART" id="SM00823">
    <property type="entry name" value="PKS_PP"/>
    <property type="match status" value="1"/>
</dbReference>
<dbReference type="NCBIfam" id="TIGR01733">
    <property type="entry name" value="AA-adenyl-dom"/>
    <property type="match status" value="1"/>
</dbReference>
<feature type="region of interest" description="Disordered" evidence="5">
    <location>
        <begin position="1022"/>
        <end position="1042"/>
    </location>
</feature>
<dbReference type="InterPro" id="IPR042099">
    <property type="entry name" value="ANL_N_sf"/>
</dbReference>
<dbReference type="PROSITE" id="PS50075">
    <property type="entry name" value="CARRIER"/>
    <property type="match status" value="1"/>
</dbReference>
<dbReference type="GO" id="GO:0008610">
    <property type="term" value="P:lipid biosynthetic process"/>
    <property type="evidence" value="ECO:0007669"/>
    <property type="project" value="UniProtKB-ARBA"/>
</dbReference>
<dbReference type="Gene3D" id="3.30.559.10">
    <property type="entry name" value="Chloramphenicol acetyltransferase-like domain"/>
    <property type="match status" value="1"/>
</dbReference>
<dbReference type="BioCyc" id="MetaCyc:MONOMER-19758"/>
<dbReference type="PROSITE" id="PS00455">
    <property type="entry name" value="AMP_BINDING"/>
    <property type="match status" value="1"/>
</dbReference>
<evidence type="ECO:0000256" key="5">
    <source>
        <dbReference type="SAM" id="MobiDB-lite"/>
    </source>
</evidence>
<dbReference type="InterPro" id="IPR020806">
    <property type="entry name" value="PKS_PP-bd"/>
</dbReference>
<feature type="region of interest" description="Disordered" evidence="5">
    <location>
        <begin position="397"/>
        <end position="433"/>
    </location>
</feature>
<dbReference type="CDD" id="cd19531">
    <property type="entry name" value="LCL_NRPS-like"/>
    <property type="match status" value="1"/>
</dbReference>
<evidence type="ECO:0000259" key="6">
    <source>
        <dbReference type="PROSITE" id="PS50075"/>
    </source>
</evidence>
<dbReference type="Gene3D" id="1.10.1200.10">
    <property type="entry name" value="ACP-like"/>
    <property type="match status" value="1"/>
</dbReference>
<dbReference type="RefSeq" id="WP_051731872.1">
    <property type="nucleotide sequence ID" value="NZ_JNWZ01000012.1"/>
</dbReference>
<dbReference type="GO" id="GO:0072330">
    <property type="term" value="P:monocarboxylic acid biosynthetic process"/>
    <property type="evidence" value="ECO:0007669"/>
    <property type="project" value="UniProtKB-ARBA"/>
</dbReference>
<dbReference type="InterPro" id="IPR036736">
    <property type="entry name" value="ACP-like_sf"/>
</dbReference>
<dbReference type="GO" id="GO:0003824">
    <property type="term" value="F:catalytic activity"/>
    <property type="evidence" value="ECO:0007669"/>
    <property type="project" value="InterPro"/>
</dbReference>
<dbReference type="PANTHER" id="PTHR45527:SF1">
    <property type="entry name" value="FATTY ACID SYNTHASE"/>
    <property type="match status" value="1"/>
</dbReference>
<sequence length="1118" mass="119725">MSDHERRIGALTPERRALLERALNASARRRGTADPAAPLPRRAGGGPGPLSVGQRRLWFIHQLQPDSPVYHITAELTRPDHVGEEQLRAALAGLAERHEVLRTDFPTVGAEPAARVRPGLRPALSVADLRGTDPAGQAAEADRLRAAALRPPFDLAAGPLWRALLLWTDRGTTVHLVFHHIVFDGWSTGVLRADLTALIDSELTGRPADLAELPVQFGDFAHWEGERLAAGRQDALLAHWLGRLRDAPAAIRLPYDRPHPPAADFAGARREFVLPGTADAVRALARRTGATPFAVLLAAFAALLHRWGGDRDLVVGTPVANRERPELHGLIGFFANTLPLRVRLDPDADYLELLRGVTASTTAALAHQDVPLDRLVERLSVDRDLGRNPLFQVAFALDQDQDQEQDQEPEQNQERERDGGPGPVGERHRPGTSKFDLTLGLAEHGADYRGYLEYSTALFDPVTVDRLVRRWELLLDAVLADPGRAVGDLPVLTEEERELFAAVGTTAVGTAAVGTAAVGTAAAAGAPGPARPIHRMLRDSARRFPDRTAVEDPWRALSYRELDGRSDRLAERLRARGVGREQLVPIVLDRGVDCAVALFAVLKAGAAALPLDPEHPQARLEQVLAEADAPLLVTEPALAGRFGAHRDLLVLEPGPEPGPEPDPAPDLDARPAPDADPDADPDRLAYVIFTSGSTGRPKGVLVPHGGLDGMIRDLVALGGLDERTRVLQFASPGFDASVLELLVAVESGGTAVYEPRRAMTPGADLTELLRTRRIDAALLLPSVLGTLDPDELPGLRCLFTGGEAIDRPAARRWSAGRLLVNLYGPTECSVVATGAPCTGERPPVLGRPLGGRTVHVLDPLGRPVPLGCTGELHLGGTGLARGYLGRPGGTATAFVPDPYSGTPGGRLYRTGDLVRWTPDGELEFQGRRDQQVKLRGFRIELGEVAAHLAAHPAVRSAAADVRELAGTRQLAGYLVPEPRLPVPAPGELRAFLRERVPEHLVPAAFRLLDRLPLTVNGKLDRAALPDPVTDRPRTDTAGPADPVQRQVAEAWHEVLGCGALGPDDNFFEVGGNSLTATRVVAAVNARVGSALRVRALFLAPTVAALAAAAADSASGHYR</sequence>
<dbReference type="InterPro" id="IPR045851">
    <property type="entry name" value="AMP-bd_C_sf"/>
</dbReference>
<dbReference type="Gene3D" id="3.30.300.30">
    <property type="match status" value="1"/>
</dbReference>
<dbReference type="GO" id="GO:0031177">
    <property type="term" value="F:phosphopantetheine binding"/>
    <property type="evidence" value="ECO:0007669"/>
    <property type="project" value="InterPro"/>
</dbReference>
<dbReference type="AlphaFoldDB" id="A0A0M3WNY7"/>
<comment type="similarity">
    <text evidence="2">Belongs to the ATP-dependent AMP-binding enzyme family.</text>
</comment>
<gene>
    <name evidence="7" type="primary">phsC</name>
</gene>
<keyword evidence="4" id="KW-0597">Phosphoprotein</keyword>
<dbReference type="InterPro" id="IPR010071">
    <property type="entry name" value="AA_adenyl_dom"/>
</dbReference>
<name>A0A0M3WNY7_9ACTN</name>
<feature type="compositionally biased region" description="Basic and acidic residues" evidence="5">
    <location>
        <begin position="1022"/>
        <end position="1034"/>
    </location>
</feature>
<evidence type="ECO:0000256" key="2">
    <source>
        <dbReference type="ARBA" id="ARBA00006432"/>
    </source>
</evidence>
<dbReference type="PANTHER" id="PTHR45527">
    <property type="entry name" value="NONRIBOSOMAL PEPTIDE SYNTHETASE"/>
    <property type="match status" value="1"/>
</dbReference>
<dbReference type="SUPFAM" id="SSF47336">
    <property type="entry name" value="ACP-like"/>
    <property type="match status" value="1"/>
</dbReference>
<dbReference type="Gene3D" id="3.30.559.30">
    <property type="entry name" value="Nonribosomal peptide synthetase, condensation domain"/>
    <property type="match status" value="1"/>
</dbReference>
<dbReference type="GO" id="GO:0043041">
    <property type="term" value="P:amino acid activation for nonribosomal peptide biosynthetic process"/>
    <property type="evidence" value="ECO:0007669"/>
    <property type="project" value="TreeGrafter"/>
</dbReference>
<organism evidence="7">
    <name type="scientific">Kitasatospora phosalacinea</name>
    <dbReference type="NCBI Taxonomy" id="2065"/>
    <lineage>
        <taxon>Bacteria</taxon>
        <taxon>Bacillati</taxon>
        <taxon>Actinomycetota</taxon>
        <taxon>Actinomycetes</taxon>
        <taxon>Kitasatosporales</taxon>
        <taxon>Streptomycetaceae</taxon>
        <taxon>Kitasatospora</taxon>
    </lineage>
</organism>
<dbReference type="SUPFAM" id="SSF52777">
    <property type="entry name" value="CoA-dependent acyltransferases"/>
    <property type="match status" value="2"/>
</dbReference>
<dbReference type="GO" id="GO:0044550">
    <property type="term" value="P:secondary metabolite biosynthetic process"/>
    <property type="evidence" value="ECO:0007669"/>
    <property type="project" value="TreeGrafter"/>
</dbReference>
<feature type="region of interest" description="Disordered" evidence="5">
    <location>
        <begin position="25"/>
        <end position="50"/>
    </location>
</feature>
<comment type="cofactor">
    <cofactor evidence="1">
        <name>pantetheine 4'-phosphate</name>
        <dbReference type="ChEBI" id="CHEBI:47942"/>
    </cofactor>
</comment>
<dbReference type="Gene3D" id="3.40.50.12780">
    <property type="entry name" value="N-terminal domain of ligase-like"/>
    <property type="match status" value="1"/>
</dbReference>
<dbReference type="EMBL" id="KP185121">
    <property type="protein sequence ID" value="AKO69601.1"/>
    <property type="molecule type" value="Genomic_DNA"/>
</dbReference>
<dbReference type="InterPro" id="IPR001242">
    <property type="entry name" value="Condensation_dom"/>
</dbReference>
<dbReference type="Pfam" id="PF00668">
    <property type="entry name" value="Condensation"/>
    <property type="match status" value="1"/>
</dbReference>
<dbReference type="Pfam" id="PF00501">
    <property type="entry name" value="AMP-binding"/>
    <property type="match status" value="1"/>
</dbReference>
<dbReference type="InterPro" id="IPR025110">
    <property type="entry name" value="AMP-bd_C"/>
</dbReference>
<feature type="region of interest" description="Disordered" evidence="5">
    <location>
        <begin position="651"/>
        <end position="681"/>
    </location>
</feature>
<dbReference type="InterPro" id="IPR023213">
    <property type="entry name" value="CAT-like_dom_sf"/>
</dbReference>
<accession>A0A0M3WNY7</accession>
<reference evidence="7" key="1">
    <citation type="journal article" date="2015" name="J. Antibiot.">
        <title>Conserved biosynthetic pathways for phosalacine, bialaphos and newly discovered phosphonic acid natural products.</title>
        <authorList>
            <person name="Blodgett J.A.V."/>
            <person name="Zhang J.K."/>
            <person name="Yu X."/>
            <person name="Metcalf W.W."/>
        </authorList>
    </citation>
    <scope>NUCLEOTIDE SEQUENCE</scope>
    <source>
        <strain evidence="7">NRRL B-16230</strain>
    </source>
</reference>
<evidence type="ECO:0000256" key="1">
    <source>
        <dbReference type="ARBA" id="ARBA00001957"/>
    </source>
</evidence>
<dbReference type="InterPro" id="IPR006162">
    <property type="entry name" value="Ppantetheine_attach_site"/>
</dbReference>
<dbReference type="PROSITE" id="PS00012">
    <property type="entry name" value="PHOSPHOPANTETHEINE"/>
    <property type="match status" value="1"/>
</dbReference>
<feature type="compositionally biased region" description="Pro residues" evidence="5">
    <location>
        <begin position="654"/>
        <end position="664"/>
    </location>
</feature>
<dbReference type="InterPro" id="IPR000873">
    <property type="entry name" value="AMP-dep_synth/lig_dom"/>
</dbReference>
<proteinExistence type="inferred from homology"/>
<dbReference type="FunFam" id="1.10.1200.10:FF:000016">
    <property type="entry name" value="Non-ribosomal peptide synthase"/>
    <property type="match status" value="1"/>
</dbReference>
<dbReference type="InterPro" id="IPR020845">
    <property type="entry name" value="AMP-binding_CS"/>
</dbReference>
<dbReference type="SUPFAM" id="SSF56801">
    <property type="entry name" value="Acetyl-CoA synthetase-like"/>
    <property type="match status" value="1"/>
</dbReference>
<dbReference type="Pfam" id="PF13193">
    <property type="entry name" value="AMP-binding_C"/>
    <property type="match status" value="1"/>
</dbReference>
<feature type="compositionally biased region" description="Basic and acidic residues" evidence="5">
    <location>
        <begin position="412"/>
        <end position="429"/>
    </location>
</feature>
<evidence type="ECO:0000256" key="3">
    <source>
        <dbReference type="ARBA" id="ARBA00022450"/>
    </source>
</evidence>
<feature type="compositionally biased region" description="Acidic residues" evidence="5">
    <location>
        <begin position="399"/>
        <end position="411"/>
    </location>
</feature>
<evidence type="ECO:0000256" key="4">
    <source>
        <dbReference type="ARBA" id="ARBA00022553"/>
    </source>
</evidence>
<dbReference type="FunFam" id="3.40.50.980:FF:000001">
    <property type="entry name" value="Non-ribosomal peptide synthetase"/>
    <property type="match status" value="1"/>
</dbReference>
<dbReference type="Pfam" id="PF00550">
    <property type="entry name" value="PP-binding"/>
    <property type="match status" value="1"/>
</dbReference>
<dbReference type="GO" id="GO:0017000">
    <property type="term" value="P:antibiotic biosynthetic process"/>
    <property type="evidence" value="ECO:0007669"/>
    <property type="project" value="UniProtKB-ARBA"/>
</dbReference>
<dbReference type="OrthoDB" id="2472181at2"/>
<dbReference type="GO" id="GO:0005737">
    <property type="term" value="C:cytoplasm"/>
    <property type="evidence" value="ECO:0007669"/>
    <property type="project" value="TreeGrafter"/>
</dbReference>
<evidence type="ECO:0000313" key="7">
    <source>
        <dbReference type="EMBL" id="AKO69601.1"/>
    </source>
</evidence>
<protein>
    <submittedName>
        <fullName evidence="7">PhsC</fullName>
    </submittedName>
</protein>
<dbReference type="InterPro" id="IPR009081">
    <property type="entry name" value="PP-bd_ACP"/>
</dbReference>
<keyword evidence="3" id="KW-0596">Phosphopantetheine</keyword>
<feature type="domain" description="Carrier" evidence="6">
    <location>
        <begin position="1038"/>
        <end position="1113"/>
    </location>
</feature>